<dbReference type="Pfam" id="PF21036">
    <property type="entry name" value="EryCIII-like_N"/>
    <property type="match status" value="2"/>
</dbReference>
<dbReference type="Gene3D" id="3.40.50.2000">
    <property type="entry name" value="Glycogen Phosphorylase B"/>
    <property type="match status" value="3"/>
</dbReference>
<evidence type="ECO:0000256" key="2">
    <source>
        <dbReference type="SAM" id="MobiDB-lite"/>
    </source>
</evidence>
<gene>
    <name evidence="5" type="ORF">ACFPL4_34260</name>
</gene>
<evidence type="ECO:0000313" key="5">
    <source>
        <dbReference type="EMBL" id="MFC4983342.1"/>
    </source>
</evidence>
<feature type="domain" description="Erythromycin biosynthesis protein CIII-like N-terminal" evidence="4">
    <location>
        <begin position="81"/>
        <end position="119"/>
    </location>
</feature>
<feature type="region of interest" description="Disordered" evidence="2">
    <location>
        <begin position="54"/>
        <end position="78"/>
    </location>
</feature>
<organism evidence="5 6">
    <name type="scientific">Streptomyces atroolivaceus</name>
    <dbReference type="NCBI Taxonomy" id="66869"/>
    <lineage>
        <taxon>Bacteria</taxon>
        <taxon>Bacillati</taxon>
        <taxon>Actinomycetota</taxon>
        <taxon>Actinomycetes</taxon>
        <taxon>Kitasatosporales</taxon>
        <taxon>Streptomycetaceae</taxon>
        <taxon>Streptomyces</taxon>
    </lineage>
</organism>
<dbReference type="Proteomes" id="UP001595908">
    <property type="component" value="Unassembled WGS sequence"/>
</dbReference>
<reference evidence="6" key="1">
    <citation type="journal article" date="2019" name="Int. J. Syst. Evol. Microbiol.">
        <title>The Global Catalogue of Microorganisms (GCM) 10K type strain sequencing project: providing services to taxonomists for standard genome sequencing and annotation.</title>
        <authorList>
            <consortium name="The Broad Institute Genomics Platform"/>
            <consortium name="The Broad Institute Genome Sequencing Center for Infectious Disease"/>
            <person name="Wu L."/>
            <person name="Ma J."/>
        </authorList>
    </citation>
    <scope>NUCLEOTIDE SEQUENCE [LARGE SCALE GENOMIC DNA]</scope>
    <source>
        <strain evidence="6">ICMP 257</strain>
    </source>
</reference>
<keyword evidence="1" id="KW-0808">Transferase</keyword>
<protein>
    <submittedName>
        <fullName evidence="5">Nucleotide disphospho-sugar-binding domain-containing protein</fullName>
    </submittedName>
</protein>
<accession>A0ABV9VKE2</accession>
<evidence type="ECO:0000259" key="3">
    <source>
        <dbReference type="Pfam" id="PF06722"/>
    </source>
</evidence>
<dbReference type="RefSeq" id="WP_033305237.1">
    <property type="nucleotide sequence ID" value="NZ_JBHSJE010000015.1"/>
</dbReference>
<keyword evidence="6" id="KW-1185">Reference proteome</keyword>
<dbReference type="EMBL" id="JBHSJE010000015">
    <property type="protein sequence ID" value="MFC4983342.1"/>
    <property type="molecule type" value="Genomic_DNA"/>
</dbReference>
<proteinExistence type="predicted"/>
<feature type="domain" description="Erythromycin biosynthesis protein CIII-like N-terminal" evidence="4">
    <location>
        <begin position="137"/>
        <end position="190"/>
    </location>
</feature>
<dbReference type="SUPFAM" id="SSF53756">
    <property type="entry name" value="UDP-Glycosyltransferase/glycogen phosphorylase"/>
    <property type="match status" value="1"/>
</dbReference>
<evidence type="ECO:0000259" key="4">
    <source>
        <dbReference type="Pfam" id="PF21036"/>
    </source>
</evidence>
<dbReference type="InterPro" id="IPR048284">
    <property type="entry name" value="EryCIII-like_N"/>
</dbReference>
<dbReference type="Pfam" id="PF06722">
    <property type="entry name" value="EryCIII-like_C"/>
    <property type="match status" value="1"/>
</dbReference>
<name>A0ABV9VKE2_STRAZ</name>
<evidence type="ECO:0000313" key="6">
    <source>
        <dbReference type="Proteomes" id="UP001595908"/>
    </source>
</evidence>
<dbReference type="GeneID" id="31237047"/>
<comment type="caution">
    <text evidence="5">The sequence shown here is derived from an EMBL/GenBank/DDBJ whole genome shotgun (WGS) entry which is preliminary data.</text>
</comment>
<dbReference type="InterPro" id="IPR010610">
    <property type="entry name" value="EryCIII-like_C"/>
</dbReference>
<evidence type="ECO:0000256" key="1">
    <source>
        <dbReference type="ARBA" id="ARBA00022679"/>
    </source>
</evidence>
<feature type="domain" description="Erythromycin biosynthesis protein CIII-like C-terminal" evidence="3">
    <location>
        <begin position="199"/>
        <end position="335"/>
    </location>
</feature>
<sequence length="340" mass="34607">MRVLLVAPPSDARLHSLVPLGWALRTGGHEVQIAGKAACTEAITMTGFVAVPVGVDGPPGPDGPSSPADGGGPELSAPSDVESLVAYASAWRPELIVWDTMAPAGAEAARAVGAASVRLKGPHDRRTGPAGGSGAAAYCHATLDCLPPSLREPDGSDPLGVRYVPYGGSAVLPPWLRRKPRRRRVHLAAGVPDAALAGVLGAAGGVDVEMVCELEEGRIPAGTVLPSHTRLFDSVPLHALLPSCTAVVHGGGTPDVMAALVDGLPQLAVGDTGGTGPAARLAERGAGLLVAPGEVTAAMLERLVGDPELATRATELREEITAMPSPREIVPELVTIAARR</sequence>